<feature type="chain" id="PRO_5047148147" evidence="3">
    <location>
        <begin position="28"/>
        <end position="363"/>
    </location>
</feature>
<reference evidence="5" key="1">
    <citation type="journal article" date="2019" name="Int. J. Syst. Evol. Microbiol.">
        <title>The Global Catalogue of Microorganisms (GCM) 10K type strain sequencing project: providing services to taxonomists for standard genome sequencing and annotation.</title>
        <authorList>
            <consortium name="The Broad Institute Genomics Platform"/>
            <consortium name="The Broad Institute Genome Sequencing Center for Infectious Disease"/>
            <person name="Wu L."/>
            <person name="Ma J."/>
        </authorList>
    </citation>
    <scope>NUCLEOTIDE SEQUENCE [LARGE SCALE GENOMIC DNA]</scope>
    <source>
        <strain evidence="5">CGMCC 1.15795</strain>
    </source>
</reference>
<evidence type="ECO:0000256" key="2">
    <source>
        <dbReference type="ARBA" id="ARBA00022737"/>
    </source>
</evidence>
<dbReference type="RefSeq" id="WP_382317544.1">
    <property type="nucleotide sequence ID" value="NZ_JBHUFD010000018.1"/>
</dbReference>
<comment type="caution">
    <text evidence="4">The sequence shown here is derived from an EMBL/GenBank/DDBJ whole genome shotgun (WGS) entry which is preliminary data.</text>
</comment>
<dbReference type="PANTHER" id="PTHR45632">
    <property type="entry name" value="LD33804P"/>
    <property type="match status" value="1"/>
</dbReference>
<dbReference type="Gene3D" id="2.120.10.80">
    <property type="entry name" value="Kelch-type beta propeller"/>
    <property type="match status" value="2"/>
</dbReference>
<feature type="signal peptide" evidence="3">
    <location>
        <begin position="1"/>
        <end position="27"/>
    </location>
</feature>
<keyword evidence="5" id="KW-1185">Reference proteome</keyword>
<proteinExistence type="predicted"/>
<evidence type="ECO:0000256" key="3">
    <source>
        <dbReference type="SAM" id="SignalP"/>
    </source>
</evidence>
<dbReference type="Proteomes" id="UP001597197">
    <property type="component" value="Unassembled WGS sequence"/>
</dbReference>
<keyword evidence="2" id="KW-0677">Repeat</keyword>
<name>A0ABW4QZS9_9BACT</name>
<evidence type="ECO:0000256" key="1">
    <source>
        <dbReference type="ARBA" id="ARBA00022441"/>
    </source>
</evidence>
<accession>A0ABW4QZS9</accession>
<keyword evidence="3" id="KW-0732">Signal</keyword>
<dbReference type="PROSITE" id="PS51257">
    <property type="entry name" value="PROKAR_LIPOPROTEIN"/>
    <property type="match status" value="1"/>
</dbReference>
<dbReference type="InterPro" id="IPR015915">
    <property type="entry name" value="Kelch-typ_b-propeller"/>
</dbReference>
<evidence type="ECO:0000313" key="5">
    <source>
        <dbReference type="Proteomes" id="UP001597197"/>
    </source>
</evidence>
<dbReference type="SUPFAM" id="SSF117281">
    <property type="entry name" value="Kelch motif"/>
    <property type="match status" value="1"/>
</dbReference>
<keyword evidence="1" id="KW-0880">Kelch repeat</keyword>
<organism evidence="4 5">
    <name type="scientific">Hymenobacter bucti</name>
    <dbReference type="NCBI Taxonomy" id="1844114"/>
    <lineage>
        <taxon>Bacteria</taxon>
        <taxon>Pseudomonadati</taxon>
        <taxon>Bacteroidota</taxon>
        <taxon>Cytophagia</taxon>
        <taxon>Cytophagales</taxon>
        <taxon>Hymenobacteraceae</taxon>
        <taxon>Hymenobacter</taxon>
    </lineage>
</organism>
<gene>
    <name evidence="4" type="ORF">ACFSDX_22080</name>
</gene>
<sequence length="363" mass="38556">MKNFSLRAGRFLTLALLFTGLGLSSCKKDETTTVTGNWVGATSFSTFPGVTRTGAVSFVINNVAYVGTGLDGSNGNTTPRLNDFYAFDPSKGTQGSWTRVTPMPAAAGVRYLAAAFAAGGKGYVGTGYDDKGNYLSDMWQFDPAGTTGTGTTATVGVWTRKSDFPLTTTGTGRRGAVAGSVGNFGYMGCGFGGNWENDMYKYDPTLDTWTSTGFTGNKRVNASTFTIGNTLYMGFGTNNNTVNTQFWAYDATAGTWSQKRSLANISTSTNTYDYSGVARTQAVAFAVGSYGYVTVGNNGSNLLTCYVYDPIADTWTLKNPFLGQGRSTAVSFSIGNFGYVGLGNTGSSYFDDFWKFAPDASQD</sequence>
<dbReference type="EMBL" id="JBHUFD010000018">
    <property type="protein sequence ID" value="MFD1875138.1"/>
    <property type="molecule type" value="Genomic_DNA"/>
</dbReference>
<dbReference type="PANTHER" id="PTHR45632:SF3">
    <property type="entry name" value="KELCH-LIKE PROTEIN 32"/>
    <property type="match status" value="1"/>
</dbReference>
<protein>
    <submittedName>
        <fullName evidence="4">Kelch repeat-containing protein</fullName>
    </submittedName>
</protein>
<evidence type="ECO:0000313" key="4">
    <source>
        <dbReference type="EMBL" id="MFD1875138.1"/>
    </source>
</evidence>